<dbReference type="PANTHER" id="PTHR12983:SF9">
    <property type="entry name" value="E3 UBIQUITIN-PROTEIN LIGASE RNF10"/>
    <property type="match status" value="1"/>
</dbReference>
<dbReference type="Proteomes" id="UP001515480">
    <property type="component" value="Unassembled WGS sequence"/>
</dbReference>
<evidence type="ECO:0000256" key="7">
    <source>
        <dbReference type="SAM" id="Coils"/>
    </source>
</evidence>
<evidence type="ECO:0000256" key="1">
    <source>
        <dbReference type="ARBA" id="ARBA00004496"/>
    </source>
</evidence>
<dbReference type="InterPro" id="IPR001841">
    <property type="entry name" value="Znf_RING"/>
</dbReference>
<keyword evidence="11" id="KW-1185">Reference proteome</keyword>
<evidence type="ECO:0000313" key="10">
    <source>
        <dbReference type="EMBL" id="KAL1499799.1"/>
    </source>
</evidence>
<feature type="region of interest" description="Disordered" evidence="8">
    <location>
        <begin position="482"/>
        <end position="506"/>
    </location>
</feature>
<dbReference type="InterPro" id="IPR013083">
    <property type="entry name" value="Znf_RING/FYVE/PHD"/>
</dbReference>
<organism evidence="10 11">
    <name type="scientific">Prymnesium parvum</name>
    <name type="common">Toxic golden alga</name>
    <dbReference type="NCBI Taxonomy" id="97485"/>
    <lineage>
        <taxon>Eukaryota</taxon>
        <taxon>Haptista</taxon>
        <taxon>Haptophyta</taxon>
        <taxon>Prymnesiophyceae</taxon>
        <taxon>Prymnesiales</taxon>
        <taxon>Prymnesiaceae</taxon>
        <taxon>Prymnesium</taxon>
    </lineage>
</organism>
<sequence>MATEAPAPRHAERRGGKGKGWGKGKGRNDLSAPADSRTPSCEPPAAAGHSACGKGGRHPSDRPARGRAGGRGGGGAAGRRGGEAGRRGGDAVLVQLLHETTGEDVDGCREALRRHLGDADRAAEWLLARRQPPFGSEAARPAVPSPPAAAGGSGAAALRRGRNGAHLLNFTTPERVDESRPAPRPRAVPRSSAKPAAGSLGVPLSRREATLLYLQANNFHFLVPPLPAAARKAYLHPDVPVPWERVRAVRHVTPQWVRCPICLSDALTAPQVSGCGHILCLPCALRYSSAADGPSALKCPLCAQLLELEELRSVMMHHVAPVREMTEDEAKRESGATVAFRKVRTDKAQPLECVADAMEVACTARPCARGFTEARRFESLVARELSELAESEAQLLEQLAAARCLGDAAGSEATRRDGAALSTRSTWGAPHRAAAVEAPRSVATQANLIGGVSVEECEEELFFVRMAADMVRQRAAAWALTDSEAEEGGGAASDPTHAASPLAEEEADGCEEAAEWVLQAADGQFAFADALSARLVVDHFGSWEACPAVLEAPVVELHSHQQSEADASRRRFKPQAHLPVGATFALCELALRGVVSEAVLSSAREALDKRAERRARAREEEARAEAAERRRREKERQRYGKSELARELERLNLAAGHVAHRLAEEAPSIEVHEEWQRKWEQQQTAFADSFQTPSFAAMVEKGYSASGPALGSSPALKPRASPESAPSRASPDGGAARSPAGTAGRGLRSSASASSSEAADSVPPASLPSSASEAACPAGSMLERSTDEIGGGSLGARATKKSRKKVMDPAMLGFSVESSRIMQGEIEQVD</sequence>
<feature type="compositionally biased region" description="Low complexity" evidence="8">
    <location>
        <begin position="708"/>
        <end position="731"/>
    </location>
</feature>
<evidence type="ECO:0000256" key="8">
    <source>
        <dbReference type="SAM" id="MobiDB-lite"/>
    </source>
</evidence>
<dbReference type="PROSITE" id="PS50089">
    <property type="entry name" value="ZF_RING_2"/>
    <property type="match status" value="1"/>
</dbReference>
<dbReference type="Gene3D" id="3.30.40.10">
    <property type="entry name" value="Zinc/RING finger domain, C3HC4 (zinc finger)"/>
    <property type="match status" value="1"/>
</dbReference>
<feature type="coiled-coil region" evidence="7">
    <location>
        <begin position="600"/>
        <end position="637"/>
    </location>
</feature>
<keyword evidence="2" id="KW-0963">Cytoplasm</keyword>
<keyword evidence="7" id="KW-0175">Coiled coil</keyword>
<evidence type="ECO:0000256" key="6">
    <source>
        <dbReference type="PROSITE-ProRule" id="PRU00175"/>
    </source>
</evidence>
<feature type="domain" description="RING-type" evidence="9">
    <location>
        <begin position="259"/>
        <end position="302"/>
    </location>
</feature>
<gene>
    <name evidence="10" type="ORF">AB1Y20_012484</name>
</gene>
<feature type="compositionally biased region" description="Low complexity" evidence="8">
    <location>
        <begin position="188"/>
        <end position="197"/>
    </location>
</feature>
<name>A0AB34IJY9_PRYPA</name>
<feature type="compositionally biased region" description="Basic and acidic residues" evidence="8">
    <location>
        <begin position="80"/>
        <end position="89"/>
    </location>
</feature>
<evidence type="ECO:0000256" key="5">
    <source>
        <dbReference type="ARBA" id="ARBA00022833"/>
    </source>
</evidence>
<dbReference type="Pfam" id="PF13445">
    <property type="entry name" value="zf-RING_UBOX"/>
    <property type="match status" value="1"/>
</dbReference>
<proteinExistence type="predicted"/>
<dbReference type="InterPro" id="IPR027370">
    <property type="entry name" value="Znf-RING_euk"/>
</dbReference>
<dbReference type="GO" id="GO:0000976">
    <property type="term" value="F:transcription cis-regulatory region binding"/>
    <property type="evidence" value="ECO:0007669"/>
    <property type="project" value="TreeGrafter"/>
</dbReference>
<evidence type="ECO:0000256" key="4">
    <source>
        <dbReference type="ARBA" id="ARBA00022771"/>
    </source>
</evidence>
<dbReference type="GO" id="GO:0045944">
    <property type="term" value="P:positive regulation of transcription by RNA polymerase II"/>
    <property type="evidence" value="ECO:0007669"/>
    <property type="project" value="TreeGrafter"/>
</dbReference>
<accession>A0AB34IJY9</accession>
<dbReference type="GO" id="GO:0008270">
    <property type="term" value="F:zinc ion binding"/>
    <property type="evidence" value="ECO:0007669"/>
    <property type="project" value="UniProtKB-KW"/>
</dbReference>
<feature type="compositionally biased region" description="Basic residues" evidence="8">
    <location>
        <begin position="16"/>
        <end position="25"/>
    </location>
</feature>
<comment type="caution">
    <text evidence="10">The sequence shown here is derived from an EMBL/GenBank/DDBJ whole genome shotgun (WGS) entry which is preliminary data.</text>
</comment>
<comment type="subcellular location">
    <subcellularLocation>
        <location evidence="1">Cytoplasm</location>
    </subcellularLocation>
</comment>
<dbReference type="AlphaFoldDB" id="A0AB34IJY9"/>
<feature type="region of interest" description="Disordered" evidence="8">
    <location>
        <begin position="708"/>
        <end position="807"/>
    </location>
</feature>
<feature type="region of interest" description="Disordered" evidence="8">
    <location>
        <begin position="135"/>
        <end position="201"/>
    </location>
</feature>
<feature type="region of interest" description="Disordered" evidence="8">
    <location>
        <begin position="1"/>
        <end position="92"/>
    </location>
</feature>
<evidence type="ECO:0000313" key="11">
    <source>
        <dbReference type="Proteomes" id="UP001515480"/>
    </source>
</evidence>
<dbReference type="EMBL" id="JBGBPQ010000024">
    <property type="protein sequence ID" value="KAL1499799.1"/>
    <property type="molecule type" value="Genomic_DNA"/>
</dbReference>
<feature type="compositionally biased region" description="Low complexity" evidence="8">
    <location>
        <begin position="749"/>
        <end position="780"/>
    </location>
</feature>
<evidence type="ECO:0000259" key="9">
    <source>
        <dbReference type="PROSITE" id="PS50089"/>
    </source>
</evidence>
<dbReference type="InterPro" id="IPR017907">
    <property type="entry name" value="Znf_RING_CS"/>
</dbReference>
<feature type="region of interest" description="Disordered" evidence="8">
    <location>
        <begin position="413"/>
        <end position="432"/>
    </location>
</feature>
<protein>
    <recommendedName>
        <fullName evidence="9">RING-type domain-containing protein</fullName>
    </recommendedName>
</protein>
<feature type="compositionally biased region" description="Gly residues" evidence="8">
    <location>
        <begin position="67"/>
        <end position="79"/>
    </location>
</feature>
<dbReference type="PANTHER" id="PTHR12983">
    <property type="entry name" value="RING FINGER 10 FAMILY MEMBER"/>
    <property type="match status" value="1"/>
</dbReference>
<evidence type="ECO:0000256" key="3">
    <source>
        <dbReference type="ARBA" id="ARBA00022723"/>
    </source>
</evidence>
<reference evidence="10 11" key="1">
    <citation type="journal article" date="2024" name="Science">
        <title>Giant polyketide synthase enzymes in the biosynthesis of giant marine polyether toxins.</title>
        <authorList>
            <person name="Fallon T.R."/>
            <person name="Shende V.V."/>
            <person name="Wierzbicki I.H."/>
            <person name="Pendleton A.L."/>
            <person name="Watervoot N.F."/>
            <person name="Auber R.P."/>
            <person name="Gonzalez D.J."/>
            <person name="Wisecaver J.H."/>
            <person name="Moore B.S."/>
        </authorList>
    </citation>
    <scope>NUCLEOTIDE SEQUENCE [LARGE SCALE GENOMIC DNA]</scope>
    <source>
        <strain evidence="10 11">12B1</strain>
    </source>
</reference>
<dbReference type="InterPro" id="IPR039739">
    <property type="entry name" value="MAG2/RNF10"/>
</dbReference>
<keyword evidence="4 6" id="KW-0863">Zinc-finger</keyword>
<keyword evidence="5" id="KW-0862">Zinc</keyword>
<dbReference type="PROSITE" id="PS00518">
    <property type="entry name" value="ZF_RING_1"/>
    <property type="match status" value="1"/>
</dbReference>
<evidence type="ECO:0000256" key="2">
    <source>
        <dbReference type="ARBA" id="ARBA00022490"/>
    </source>
</evidence>
<dbReference type="GO" id="GO:0005737">
    <property type="term" value="C:cytoplasm"/>
    <property type="evidence" value="ECO:0007669"/>
    <property type="project" value="UniProtKB-SubCell"/>
</dbReference>
<dbReference type="SUPFAM" id="SSF57850">
    <property type="entry name" value="RING/U-box"/>
    <property type="match status" value="1"/>
</dbReference>
<dbReference type="SMART" id="SM00184">
    <property type="entry name" value="RING"/>
    <property type="match status" value="1"/>
</dbReference>
<keyword evidence="3" id="KW-0479">Metal-binding</keyword>